<evidence type="ECO:0000313" key="1">
    <source>
        <dbReference type="EMBL" id="RNA27310.1"/>
    </source>
</evidence>
<reference evidence="1 2" key="1">
    <citation type="journal article" date="2018" name="Sci. Rep.">
        <title>Genomic signatures of local adaptation to the degree of environmental predictability in rotifers.</title>
        <authorList>
            <person name="Franch-Gras L."/>
            <person name="Hahn C."/>
            <person name="Garcia-Roger E.M."/>
            <person name="Carmona M.J."/>
            <person name="Serra M."/>
            <person name="Gomez A."/>
        </authorList>
    </citation>
    <scope>NUCLEOTIDE SEQUENCE [LARGE SCALE GENOMIC DNA]</scope>
    <source>
        <strain evidence="1">HYR1</strain>
    </source>
</reference>
<dbReference type="Proteomes" id="UP000276133">
    <property type="component" value="Unassembled WGS sequence"/>
</dbReference>
<accession>A0A3M7RV25</accession>
<evidence type="ECO:0000313" key="2">
    <source>
        <dbReference type="Proteomes" id="UP000276133"/>
    </source>
</evidence>
<organism evidence="1 2">
    <name type="scientific">Brachionus plicatilis</name>
    <name type="common">Marine rotifer</name>
    <name type="synonym">Brachionus muelleri</name>
    <dbReference type="NCBI Taxonomy" id="10195"/>
    <lineage>
        <taxon>Eukaryota</taxon>
        <taxon>Metazoa</taxon>
        <taxon>Spiralia</taxon>
        <taxon>Gnathifera</taxon>
        <taxon>Rotifera</taxon>
        <taxon>Eurotatoria</taxon>
        <taxon>Monogononta</taxon>
        <taxon>Pseudotrocha</taxon>
        <taxon>Ploima</taxon>
        <taxon>Brachionidae</taxon>
        <taxon>Brachionus</taxon>
    </lineage>
</organism>
<comment type="caution">
    <text evidence="1">The sequence shown here is derived from an EMBL/GenBank/DDBJ whole genome shotgun (WGS) entry which is preliminary data.</text>
</comment>
<name>A0A3M7RV25_BRAPC</name>
<dbReference type="AlphaFoldDB" id="A0A3M7RV25"/>
<dbReference type="EMBL" id="REGN01002563">
    <property type="protein sequence ID" value="RNA27310.1"/>
    <property type="molecule type" value="Genomic_DNA"/>
</dbReference>
<keyword evidence="2" id="KW-1185">Reference proteome</keyword>
<gene>
    <name evidence="1" type="ORF">BpHYR1_034299</name>
</gene>
<protein>
    <submittedName>
        <fullName evidence="1">Uncharacterized protein</fullName>
    </submittedName>
</protein>
<sequence length="89" mass="10383">MFEILNYIRFNSRDLSNGNLVYEEDQERTNGTVVEITENVHNTIFKNTNNELSKQMFEILEECESETKNLSNKSSLKKIAECLECDDLD</sequence>
<proteinExistence type="predicted"/>